<dbReference type="PROSITE" id="PS00629">
    <property type="entry name" value="IMP_1"/>
    <property type="match status" value="1"/>
</dbReference>
<dbReference type="EMBL" id="CP001826">
    <property type="protein sequence ID" value="ACZ43269.1"/>
    <property type="molecule type" value="Genomic_DNA"/>
</dbReference>
<dbReference type="InterPro" id="IPR020583">
    <property type="entry name" value="Inositol_monoP_metal-BS"/>
</dbReference>
<comment type="catalytic activity">
    <reaction evidence="1">
        <text>a myo-inositol phosphate + H2O = myo-inositol + phosphate</text>
        <dbReference type="Rhea" id="RHEA:24056"/>
        <dbReference type="ChEBI" id="CHEBI:15377"/>
        <dbReference type="ChEBI" id="CHEBI:17268"/>
        <dbReference type="ChEBI" id="CHEBI:43474"/>
        <dbReference type="ChEBI" id="CHEBI:84139"/>
        <dbReference type="EC" id="3.1.3.25"/>
    </reaction>
</comment>
<dbReference type="InterPro" id="IPR000760">
    <property type="entry name" value="Inositol_monophosphatase-like"/>
</dbReference>
<dbReference type="GO" id="GO:0046854">
    <property type="term" value="P:phosphatidylinositol phosphate biosynthetic process"/>
    <property type="evidence" value="ECO:0007669"/>
    <property type="project" value="InterPro"/>
</dbReference>
<dbReference type="Proteomes" id="UP000000323">
    <property type="component" value="Chromosome 2"/>
</dbReference>
<feature type="binding site" evidence="6">
    <location>
        <position position="207"/>
    </location>
    <ligand>
        <name>Mg(2+)</name>
        <dbReference type="ChEBI" id="CHEBI:18420"/>
        <label>1</label>
        <note>catalytic</note>
    </ligand>
</feature>
<dbReference type="GO" id="GO:0007165">
    <property type="term" value="P:signal transduction"/>
    <property type="evidence" value="ECO:0007669"/>
    <property type="project" value="TreeGrafter"/>
</dbReference>
<dbReference type="PANTHER" id="PTHR20854:SF4">
    <property type="entry name" value="INOSITOL-1-MONOPHOSPHATASE-RELATED"/>
    <property type="match status" value="1"/>
</dbReference>
<sequence>MSGLNDLQLIELEALRMLSQAAEMAVARRDKLAVEYKGQGVSNPVTQVDREIQQLFAESIRTQFPDHGMLGEEGGGFGHDADYQWVVDPIDGTINYLKGLPLYGISVGVLYRRVPVVGAIWLGTGELLHARRGGMAHVRDQPLHPREVPGSGLLGVRHPGFRTTPKMAGTGLRIMDTRSTGSIAYDLAAVTLGWMDFALLRAPKIWDVAGGVVILEAAGGRALWYDRRRGKWLPLDGFLVLRGQRLESWSRPMLVGRRDVLEQMARCVIPSYPPALLTSLREGIRAARQAYRRCRTAP</sequence>
<evidence type="ECO:0000313" key="7">
    <source>
        <dbReference type="EMBL" id="ACZ43269.1"/>
    </source>
</evidence>
<dbReference type="GO" id="GO:0008934">
    <property type="term" value="F:inositol monophosphate 1-phosphatase activity"/>
    <property type="evidence" value="ECO:0007669"/>
    <property type="project" value="TreeGrafter"/>
</dbReference>
<dbReference type="InterPro" id="IPR020550">
    <property type="entry name" value="Inositol_monophosphatase_CS"/>
</dbReference>
<keyword evidence="4 7" id="KW-0378">Hydrolase</keyword>
<keyword evidence="3 6" id="KW-0479">Metal-binding</keyword>
<dbReference type="Gene3D" id="3.30.540.10">
    <property type="entry name" value="Fructose-1,6-Bisphosphatase, subunit A, domain 1"/>
    <property type="match status" value="1"/>
</dbReference>
<comment type="cofactor">
    <cofactor evidence="6">
        <name>Mg(2+)</name>
        <dbReference type="ChEBI" id="CHEBI:18420"/>
    </cofactor>
</comment>
<reference evidence="8" key="1">
    <citation type="journal article" date="2010" name="Stand. Genomic Sci.">
        <title>Complete genome sequence of 'Thermobaculum terrenum' type strain (YNP1).</title>
        <authorList>
            <person name="Kiss H."/>
            <person name="Cleland D."/>
            <person name="Lapidus A."/>
            <person name="Lucas S."/>
            <person name="Glavina Del Rio T."/>
            <person name="Nolan M."/>
            <person name="Tice H."/>
            <person name="Han C."/>
            <person name="Goodwin L."/>
            <person name="Pitluck S."/>
            <person name="Liolios K."/>
            <person name="Ivanova N."/>
            <person name="Mavromatis K."/>
            <person name="Ovchinnikova G."/>
            <person name="Pati A."/>
            <person name="Chen A."/>
            <person name="Palaniappan K."/>
            <person name="Land M."/>
            <person name="Hauser L."/>
            <person name="Chang Y."/>
            <person name="Jeffries C."/>
            <person name="Lu M."/>
            <person name="Brettin T."/>
            <person name="Detter J."/>
            <person name="Goker M."/>
            <person name="Tindall B."/>
            <person name="Beck B."/>
            <person name="McDermott T."/>
            <person name="Woyke T."/>
            <person name="Bristow J."/>
            <person name="Eisen J."/>
            <person name="Markowitz V."/>
            <person name="Hugenholtz P."/>
            <person name="Kyrpides N."/>
            <person name="Klenk H."/>
            <person name="Cheng J."/>
        </authorList>
    </citation>
    <scope>NUCLEOTIDE SEQUENCE [LARGE SCALE GENOMIC DNA]</scope>
    <source>
        <strain evidence="8">ATCC BAA-798 / YNP1</strain>
    </source>
</reference>
<name>D1CHP8_THET1</name>
<feature type="binding site" evidence="6">
    <location>
        <position position="72"/>
    </location>
    <ligand>
        <name>Mg(2+)</name>
        <dbReference type="ChEBI" id="CHEBI:18420"/>
        <label>1</label>
        <note>catalytic</note>
    </ligand>
</feature>
<dbReference type="SUPFAM" id="SSF56655">
    <property type="entry name" value="Carbohydrate phosphatase"/>
    <property type="match status" value="1"/>
</dbReference>
<accession>D1CHP8</accession>
<keyword evidence="8" id="KW-1185">Reference proteome</keyword>
<dbReference type="GO" id="GO:0006020">
    <property type="term" value="P:inositol metabolic process"/>
    <property type="evidence" value="ECO:0007669"/>
    <property type="project" value="TreeGrafter"/>
</dbReference>
<feature type="binding site" evidence="6">
    <location>
        <position position="88"/>
    </location>
    <ligand>
        <name>Mg(2+)</name>
        <dbReference type="ChEBI" id="CHEBI:18420"/>
        <label>1</label>
        <note>catalytic</note>
    </ligand>
</feature>
<evidence type="ECO:0000256" key="5">
    <source>
        <dbReference type="ARBA" id="ARBA00022842"/>
    </source>
</evidence>
<feature type="binding site" evidence="6">
    <location>
        <position position="91"/>
    </location>
    <ligand>
        <name>Mg(2+)</name>
        <dbReference type="ChEBI" id="CHEBI:18420"/>
        <label>1</label>
        <note>catalytic</note>
    </ligand>
</feature>
<dbReference type="STRING" id="525904.Tter_2372"/>
<evidence type="ECO:0000256" key="1">
    <source>
        <dbReference type="ARBA" id="ARBA00001033"/>
    </source>
</evidence>
<dbReference type="KEGG" id="ttr:Tter_2372"/>
<organism evidence="7 8">
    <name type="scientific">Thermobaculum terrenum (strain ATCC BAA-798 / CCMEE 7001 / YNP1)</name>
    <dbReference type="NCBI Taxonomy" id="525904"/>
    <lineage>
        <taxon>Bacteria</taxon>
        <taxon>Bacillati</taxon>
        <taxon>Chloroflexota</taxon>
        <taxon>Chloroflexia</taxon>
        <taxon>Candidatus Thermobaculales</taxon>
        <taxon>Candidatus Thermobaculaceae</taxon>
        <taxon>Thermobaculum</taxon>
    </lineage>
</organism>
<evidence type="ECO:0000256" key="3">
    <source>
        <dbReference type="ARBA" id="ARBA00022723"/>
    </source>
</evidence>
<dbReference type="HOGENOM" id="CLU_044118_0_2_0"/>
<evidence type="ECO:0000256" key="4">
    <source>
        <dbReference type="ARBA" id="ARBA00022801"/>
    </source>
</evidence>
<dbReference type="eggNOG" id="COG0483">
    <property type="taxonomic scope" value="Bacteria"/>
</dbReference>
<dbReference type="GO" id="GO:0046872">
    <property type="term" value="F:metal ion binding"/>
    <property type="evidence" value="ECO:0007669"/>
    <property type="project" value="UniProtKB-KW"/>
</dbReference>
<protein>
    <recommendedName>
        <fullName evidence="2">inositol-phosphate phosphatase</fullName>
        <ecNumber evidence="2">3.1.3.25</ecNumber>
    </recommendedName>
</protein>
<dbReference type="PROSITE" id="PS00630">
    <property type="entry name" value="IMP_2"/>
    <property type="match status" value="1"/>
</dbReference>
<dbReference type="PANTHER" id="PTHR20854">
    <property type="entry name" value="INOSITOL MONOPHOSPHATASE"/>
    <property type="match status" value="1"/>
</dbReference>
<evidence type="ECO:0000256" key="6">
    <source>
        <dbReference type="PIRSR" id="PIRSR600760-2"/>
    </source>
</evidence>
<dbReference type="OrthoDB" id="7876138at2"/>
<evidence type="ECO:0000313" key="8">
    <source>
        <dbReference type="Proteomes" id="UP000000323"/>
    </source>
</evidence>
<dbReference type="Pfam" id="PF00459">
    <property type="entry name" value="Inositol_P"/>
    <property type="match status" value="1"/>
</dbReference>
<dbReference type="EC" id="3.1.3.25" evidence="2"/>
<proteinExistence type="predicted"/>
<keyword evidence="5 6" id="KW-0460">Magnesium</keyword>
<dbReference type="Gene3D" id="3.40.190.80">
    <property type="match status" value="1"/>
</dbReference>
<dbReference type="AlphaFoldDB" id="D1CHP8"/>
<dbReference type="PRINTS" id="PR00377">
    <property type="entry name" value="IMPHPHTASES"/>
</dbReference>
<evidence type="ECO:0000256" key="2">
    <source>
        <dbReference type="ARBA" id="ARBA00013106"/>
    </source>
</evidence>
<gene>
    <name evidence="7" type="ordered locus">Tter_2372</name>
</gene>
<feature type="binding site" evidence="6">
    <location>
        <position position="90"/>
    </location>
    <ligand>
        <name>Mg(2+)</name>
        <dbReference type="ChEBI" id="CHEBI:18420"/>
        <label>2</label>
    </ligand>
</feature>